<reference evidence="6 7" key="1">
    <citation type="submission" date="2024-09" db="EMBL/GenBank/DDBJ databases">
        <authorList>
            <person name="Sun Q."/>
            <person name="Mori K."/>
        </authorList>
    </citation>
    <scope>NUCLEOTIDE SEQUENCE [LARGE SCALE GENOMIC DNA]</scope>
    <source>
        <strain evidence="6 7">TBRC 5777</strain>
    </source>
</reference>
<evidence type="ECO:0000313" key="6">
    <source>
        <dbReference type="EMBL" id="MFC0407116.1"/>
    </source>
</evidence>
<dbReference type="InterPro" id="IPR050327">
    <property type="entry name" value="Proton-linked_MCT"/>
</dbReference>
<dbReference type="Pfam" id="PF07690">
    <property type="entry name" value="MFS_1"/>
    <property type="match status" value="1"/>
</dbReference>
<feature type="transmembrane region" description="Helical" evidence="4">
    <location>
        <begin position="256"/>
        <end position="275"/>
    </location>
</feature>
<dbReference type="InterPro" id="IPR036259">
    <property type="entry name" value="MFS_trans_sf"/>
</dbReference>
<dbReference type="Gene3D" id="1.20.1250.20">
    <property type="entry name" value="MFS general substrate transporter like domains"/>
    <property type="match status" value="1"/>
</dbReference>
<feature type="transmembrane region" description="Helical" evidence="4">
    <location>
        <begin position="373"/>
        <end position="392"/>
    </location>
</feature>
<feature type="domain" description="Major facilitator superfamily (MFS) profile" evidence="5">
    <location>
        <begin position="21"/>
        <end position="404"/>
    </location>
</feature>
<protein>
    <submittedName>
        <fullName evidence="6">MFS transporter</fullName>
    </submittedName>
</protein>
<dbReference type="EMBL" id="JBHLUN010000002">
    <property type="protein sequence ID" value="MFC0407116.1"/>
    <property type="molecule type" value="Genomic_DNA"/>
</dbReference>
<comment type="caution">
    <text evidence="6">The sequence shown here is derived from an EMBL/GenBank/DDBJ whole genome shotgun (WGS) entry which is preliminary data.</text>
</comment>
<dbReference type="SUPFAM" id="SSF103473">
    <property type="entry name" value="MFS general substrate transporter"/>
    <property type="match status" value="1"/>
</dbReference>
<dbReference type="InterPro" id="IPR011701">
    <property type="entry name" value="MFS"/>
</dbReference>
<dbReference type="PANTHER" id="PTHR11360:SF284">
    <property type="entry name" value="EG:103B4.3 PROTEIN-RELATED"/>
    <property type="match status" value="1"/>
</dbReference>
<evidence type="ECO:0000256" key="2">
    <source>
        <dbReference type="ARBA" id="ARBA00022989"/>
    </source>
</evidence>
<accession>A0ABV6JS29</accession>
<feature type="transmembrane region" description="Helical" evidence="4">
    <location>
        <begin position="21"/>
        <end position="42"/>
    </location>
</feature>
<feature type="transmembrane region" description="Helical" evidence="4">
    <location>
        <begin position="146"/>
        <end position="167"/>
    </location>
</feature>
<keyword evidence="2 4" id="KW-1133">Transmembrane helix</keyword>
<name>A0ABV6JS29_9PROT</name>
<feature type="transmembrane region" description="Helical" evidence="4">
    <location>
        <begin position="179"/>
        <end position="199"/>
    </location>
</feature>
<feature type="transmembrane region" description="Helical" evidence="4">
    <location>
        <begin position="220"/>
        <end position="244"/>
    </location>
</feature>
<feature type="transmembrane region" description="Helical" evidence="4">
    <location>
        <begin position="282"/>
        <end position="304"/>
    </location>
</feature>
<dbReference type="InterPro" id="IPR020846">
    <property type="entry name" value="MFS_dom"/>
</dbReference>
<evidence type="ECO:0000256" key="3">
    <source>
        <dbReference type="ARBA" id="ARBA00023136"/>
    </source>
</evidence>
<keyword evidence="1 4" id="KW-0812">Transmembrane</keyword>
<dbReference type="RefSeq" id="WP_377042807.1">
    <property type="nucleotide sequence ID" value="NZ_JBHLUN010000002.1"/>
</dbReference>
<evidence type="ECO:0000313" key="7">
    <source>
        <dbReference type="Proteomes" id="UP001589865"/>
    </source>
</evidence>
<sequence>MTSGEVPAKPDGGEFRASWPVLLAATLGSAAGLTSLPFYTLGTFIGPLQAEFAWGRGDIASSYLYTTLVLAIMAPLLGLLADRVGVRIVTLVSIPLFAGSLFLLSRFSGSLMTFHLIFALAALVGGGATPVNYTRAVNACFRQSRGLALGISLAGIGVAAVVLPMLLAEVNARHGWRAGYLLLAVLALVPWPFVLLALPRGERRDAALAAGSSVEALRSGLFWVMALAFCAVAVAVSALIVHMTPLLRDAGLDAMAAARTTSVIGIGVLVGRILAGYVVDRFFAPYVAAVMFAAAAGGCALLALGGVAMAPVAALMIGLSLGAEVDLMAYLTARYFGMNRYAFLYGIIYALFSLGGAIGPALAGVSFDATGGYAAVLWGVILLLLAAAVALGRLPRFGQVPLTSEAIGGIVPAHGTAD</sequence>
<organism evidence="6 7">
    <name type="scientific">Roseomonas elaeocarpi</name>
    <dbReference type="NCBI Taxonomy" id="907779"/>
    <lineage>
        <taxon>Bacteria</taxon>
        <taxon>Pseudomonadati</taxon>
        <taxon>Pseudomonadota</taxon>
        <taxon>Alphaproteobacteria</taxon>
        <taxon>Acetobacterales</taxon>
        <taxon>Roseomonadaceae</taxon>
        <taxon>Roseomonas</taxon>
    </lineage>
</organism>
<feature type="transmembrane region" description="Helical" evidence="4">
    <location>
        <begin position="343"/>
        <end position="367"/>
    </location>
</feature>
<evidence type="ECO:0000256" key="4">
    <source>
        <dbReference type="SAM" id="Phobius"/>
    </source>
</evidence>
<keyword evidence="3 4" id="KW-0472">Membrane</keyword>
<evidence type="ECO:0000256" key="1">
    <source>
        <dbReference type="ARBA" id="ARBA00022692"/>
    </source>
</evidence>
<feature type="transmembrane region" description="Helical" evidence="4">
    <location>
        <begin position="113"/>
        <end position="134"/>
    </location>
</feature>
<feature type="transmembrane region" description="Helical" evidence="4">
    <location>
        <begin position="310"/>
        <end position="331"/>
    </location>
</feature>
<gene>
    <name evidence="6" type="ORF">ACFFGY_02570</name>
</gene>
<proteinExistence type="predicted"/>
<dbReference type="PROSITE" id="PS50850">
    <property type="entry name" value="MFS"/>
    <property type="match status" value="1"/>
</dbReference>
<keyword evidence="7" id="KW-1185">Reference proteome</keyword>
<dbReference type="Proteomes" id="UP001589865">
    <property type="component" value="Unassembled WGS sequence"/>
</dbReference>
<feature type="transmembrane region" description="Helical" evidence="4">
    <location>
        <begin position="62"/>
        <end position="81"/>
    </location>
</feature>
<dbReference type="PANTHER" id="PTHR11360">
    <property type="entry name" value="MONOCARBOXYLATE TRANSPORTER"/>
    <property type="match status" value="1"/>
</dbReference>
<evidence type="ECO:0000259" key="5">
    <source>
        <dbReference type="PROSITE" id="PS50850"/>
    </source>
</evidence>
<feature type="transmembrane region" description="Helical" evidence="4">
    <location>
        <begin position="88"/>
        <end position="107"/>
    </location>
</feature>